<protein>
    <submittedName>
        <fullName evidence="3">General stress protein 69</fullName>
        <ecNumber evidence="3">1.1.1.-</ecNumber>
    </submittedName>
</protein>
<evidence type="ECO:0000313" key="4">
    <source>
        <dbReference type="Proteomes" id="UP000035170"/>
    </source>
</evidence>
<dbReference type="GO" id="GO:0005737">
    <property type="term" value="C:cytoplasm"/>
    <property type="evidence" value="ECO:0007669"/>
    <property type="project" value="TreeGrafter"/>
</dbReference>
<dbReference type="AlphaFoldDB" id="A0A0H2M6T7"/>
<dbReference type="PANTHER" id="PTHR43625:SF40">
    <property type="entry name" value="ALDO-KETO REDUCTASE YAKC [NADP(+)]"/>
    <property type="match status" value="1"/>
</dbReference>
<organism evidence="3 4">
    <name type="scientific">Variovorax paradoxus</name>
    <dbReference type="NCBI Taxonomy" id="34073"/>
    <lineage>
        <taxon>Bacteria</taxon>
        <taxon>Pseudomonadati</taxon>
        <taxon>Pseudomonadota</taxon>
        <taxon>Betaproteobacteria</taxon>
        <taxon>Burkholderiales</taxon>
        <taxon>Comamonadaceae</taxon>
        <taxon>Variovorax</taxon>
    </lineage>
</organism>
<proteinExistence type="predicted"/>
<dbReference type="Proteomes" id="UP000035170">
    <property type="component" value="Unassembled WGS sequence"/>
</dbReference>
<dbReference type="InterPro" id="IPR023210">
    <property type="entry name" value="NADP_OxRdtase_dom"/>
</dbReference>
<evidence type="ECO:0000256" key="1">
    <source>
        <dbReference type="ARBA" id="ARBA00023002"/>
    </source>
</evidence>
<dbReference type="GO" id="GO:0016491">
    <property type="term" value="F:oxidoreductase activity"/>
    <property type="evidence" value="ECO:0007669"/>
    <property type="project" value="UniProtKB-KW"/>
</dbReference>
<dbReference type="InterPro" id="IPR036812">
    <property type="entry name" value="NAD(P)_OxRdtase_dom_sf"/>
</dbReference>
<comment type="caution">
    <text evidence="3">The sequence shown here is derived from an EMBL/GenBank/DDBJ whole genome shotgun (WGS) entry which is preliminary data.</text>
</comment>
<dbReference type="PATRIC" id="fig|34073.19.peg.603"/>
<evidence type="ECO:0000259" key="2">
    <source>
        <dbReference type="Pfam" id="PF00248"/>
    </source>
</evidence>
<dbReference type="InterPro" id="IPR020471">
    <property type="entry name" value="AKR"/>
</dbReference>
<keyword evidence="1 3" id="KW-0560">Oxidoreductase</keyword>
<gene>
    <name evidence="3" type="primary">yhdN2</name>
    <name evidence="3" type="ORF">VPARA_05960</name>
</gene>
<dbReference type="InterPro" id="IPR050791">
    <property type="entry name" value="Aldo-Keto_reductase"/>
</dbReference>
<dbReference type="EC" id="1.1.1.-" evidence="3"/>
<keyword evidence="4" id="KW-1185">Reference proteome</keyword>
<dbReference type="SUPFAM" id="SSF51430">
    <property type="entry name" value="NAD(P)-linked oxidoreductase"/>
    <property type="match status" value="1"/>
</dbReference>
<dbReference type="PANTHER" id="PTHR43625">
    <property type="entry name" value="AFLATOXIN B1 ALDEHYDE REDUCTASE"/>
    <property type="match status" value="1"/>
</dbReference>
<dbReference type="Pfam" id="PF00248">
    <property type="entry name" value="Aldo_ket_red"/>
    <property type="match status" value="1"/>
</dbReference>
<dbReference type="EMBL" id="JZWI01000004">
    <property type="protein sequence ID" value="KLN58053.1"/>
    <property type="molecule type" value="Genomic_DNA"/>
</dbReference>
<dbReference type="PRINTS" id="PR00069">
    <property type="entry name" value="ALDKETRDTASE"/>
</dbReference>
<name>A0A0H2M6T7_VARPD</name>
<feature type="domain" description="NADP-dependent oxidoreductase" evidence="2">
    <location>
        <begin position="16"/>
        <end position="307"/>
    </location>
</feature>
<dbReference type="PROSITE" id="PS51257">
    <property type="entry name" value="PROKAR_LIPOPROTEIN"/>
    <property type="match status" value="1"/>
</dbReference>
<dbReference type="Gene3D" id="3.20.20.100">
    <property type="entry name" value="NADP-dependent oxidoreductase domain"/>
    <property type="match status" value="1"/>
</dbReference>
<evidence type="ECO:0000313" key="3">
    <source>
        <dbReference type="EMBL" id="KLN58053.1"/>
    </source>
</evidence>
<sequence length="321" mass="34465">MVTATKMGDGLVLSSMGLGCMGMSGTYGTASWERSIATIHRAIDLGVTLLDTADVYGLGHNEVLVGRAVHDRRERVTIATKFGIDRRLGHDNQVIRGDAAYVKACCEASLLRLGIDEIDIYYIHRPPENVPIEETIGAMSELVAAGKVRHLGVSEFSSEQLRRACAVHPIAVMESEYSLWTRDPEAIAPVMAELGVGLVAFAPLGRGFLTGAVDRSALKPGDFRFRNARFAGTAGDANEAIVRAVQLVAGELELSPATIALAWVYEQSERLGIPIVVIPGTTRPERVVENEAATHVKLPPEALAALDPLAGLVQGERYGTR</sequence>
<reference evidence="3 4" key="1">
    <citation type="submission" date="2015-03" db="EMBL/GenBank/DDBJ databases">
        <title>Genome sequence of Variovorax paradoxus TBEA6.</title>
        <authorList>
            <person name="Poehlein A."/>
            <person name="Schuldes J."/>
            <person name="Wuebbeler J.H."/>
            <person name="Hiessl S."/>
            <person name="Steinbuechel A."/>
            <person name="Daniel R."/>
        </authorList>
    </citation>
    <scope>NUCLEOTIDE SEQUENCE [LARGE SCALE GENOMIC DNA]</scope>
    <source>
        <strain evidence="3 4">TBEA6</strain>
    </source>
</reference>
<dbReference type="RefSeq" id="WP_033999041.1">
    <property type="nucleotide sequence ID" value="NZ_JZWI01000004.1"/>
</dbReference>
<accession>A0A0H2M6T7</accession>